<gene>
    <name evidence="7" type="ORF">EJB05_00376</name>
</gene>
<dbReference type="PANTHER" id="PTHR33018:SF34">
    <property type="entry name" value="OS02G0472350 PROTEIN"/>
    <property type="match status" value="1"/>
</dbReference>
<dbReference type="InterPro" id="IPR058352">
    <property type="entry name" value="DUF8039"/>
</dbReference>
<keyword evidence="3" id="KW-0378">Hydrolase</keyword>
<keyword evidence="2" id="KW-0645">Protease</keyword>
<dbReference type="Gramene" id="TVU49085">
    <property type="protein sequence ID" value="TVU49085"/>
    <property type="gene ID" value="EJB05_00376"/>
</dbReference>
<keyword evidence="8" id="KW-1185">Reference proteome</keyword>
<dbReference type="InterPro" id="IPR038765">
    <property type="entry name" value="Papain-like_cys_pep_sf"/>
</dbReference>
<dbReference type="OrthoDB" id="1429853at2759"/>
<evidence type="ECO:0000313" key="7">
    <source>
        <dbReference type="EMBL" id="TVU49085.1"/>
    </source>
</evidence>
<sequence length="547" mass="59827">MDLYDNRDEDMIDTEHVPSQDLDSFDLLTEPTPCSIIAYPGGYQMEVARGQVYPQQTILHTVPIEAGYAVVKVEFVHSKFGDYALPLPPNDEIKSLGEAINMRIQWRRTGIVLKPTAMDGAPQSLAEPQPPPNDCTKEPATAAKSPNEDTTAAKISKVPAAAAKSSKGPAAGAKSTKGPATEAKRSKGLAAAANSSKGPTAAAKSSKKTAAAAKSSKEPAVSKSMTKDVAATELKPKKVAPAGMTSSNKNFTIGQPLLTADELQSAGPAITALHNYYTRLSMAKKKSGIMVAFKRIHLLRSLDSEFLVVAFADLYELFHYDALDMSILRCYTLHMVKEAKAKALPVVFLDPELMSLSTITVHKSYVVDYVTKAFGKCAKKQCIMFAHNPGGHWILVAIVPKWNKVLYFDSLRSRPCNHDLLKEALDEAFLSYTTTYGMVSKKLAHVTKFPCHQQRPGNECGFYTAHHMMLALGLLDVDKPEDLEVVTTPLGEDVLDNIREDIASFIMSEVIDKKGEFHCQRPGQRVYNGRVIADADFRVCNNFTLQT</sequence>
<dbReference type="GO" id="GO:0006508">
    <property type="term" value="P:proteolysis"/>
    <property type="evidence" value="ECO:0007669"/>
    <property type="project" value="UniProtKB-KW"/>
</dbReference>
<protein>
    <submittedName>
        <fullName evidence="7">Uncharacterized protein</fullName>
    </submittedName>
</protein>
<evidence type="ECO:0000256" key="1">
    <source>
        <dbReference type="ARBA" id="ARBA00005234"/>
    </source>
</evidence>
<proteinExistence type="inferred from homology"/>
<feature type="compositionally biased region" description="Low complexity" evidence="4">
    <location>
        <begin position="195"/>
        <end position="224"/>
    </location>
</feature>
<dbReference type="PANTHER" id="PTHR33018">
    <property type="entry name" value="OS10G0338966 PROTEIN-RELATED"/>
    <property type="match status" value="1"/>
</dbReference>
<feature type="domain" description="DUF8039" evidence="6">
    <location>
        <begin position="23"/>
        <end position="113"/>
    </location>
</feature>
<comment type="caution">
    <text evidence="7">The sequence shown here is derived from an EMBL/GenBank/DDBJ whole genome shotgun (WGS) entry which is preliminary data.</text>
</comment>
<evidence type="ECO:0000256" key="3">
    <source>
        <dbReference type="ARBA" id="ARBA00022801"/>
    </source>
</evidence>
<evidence type="ECO:0000313" key="8">
    <source>
        <dbReference type="Proteomes" id="UP000324897"/>
    </source>
</evidence>
<feature type="compositionally biased region" description="Low complexity" evidence="4">
    <location>
        <begin position="152"/>
        <end position="181"/>
    </location>
</feature>
<evidence type="ECO:0000256" key="2">
    <source>
        <dbReference type="ARBA" id="ARBA00022670"/>
    </source>
</evidence>
<dbReference type="Pfam" id="PF26133">
    <property type="entry name" value="DUF8039"/>
    <property type="match status" value="1"/>
</dbReference>
<dbReference type="AlphaFoldDB" id="A0A5J9WM85"/>
<comment type="similarity">
    <text evidence="1">Belongs to the peptidase C48 family.</text>
</comment>
<dbReference type="EMBL" id="RWGY01000002">
    <property type="protein sequence ID" value="TVU49085.1"/>
    <property type="molecule type" value="Genomic_DNA"/>
</dbReference>
<dbReference type="InterPro" id="IPR003653">
    <property type="entry name" value="Peptidase_C48_C"/>
</dbReference>
<dbReference type="GO" id="GO:0008234">
    <property type="term" value="F:cysteine-type peptidase activity"/>
    <property type="evidence" value="ECO:0007669"/>
    <property type="project" value="InterPro"/>
</dbReference>
<evidence type="ECO:0000259" key="6">
    <source>
        <dbReference type="Pfam" id="PF26133"/>
    </source>
</evidence>
<dbReference type="Proteomes" id="UP000324897">
    <property type="component" value="Chromosome 6"/>
</dbReference>
<dbReference type="SUPFAM" id="SSF54001">
    <property type="entry name" value="Cysteine proteinases"/>
    <property type="match status" value="1"/>
</dbReference>
<reference evidence="7 8" key="1">
    <citation type="journal article" date="2019" name="Sci. Rep.">
        <title>A high-quality genome of Eragrostis curvula grass provides insights into Poaceae evolution and supports new strategies to enhance forage quality.</title>
        <authorList>
            <person name="Carballo J."/>
            <person name="Santos B.A.C.M."/>
            <person name="Zappacosta D."/>
            <person name="Garbus I."/>
            <person name="Selva J.P."/>
            <person name="Gallo C.A."/>
            <person name="Diaz A."/>
            <person name="Albertini E."/>
            <person name="Caccamo M."/>
            <person name="Echenique V."/>
        </authorList>
    </citation>
    <scope>NUCLEOTIDE SEQUENCE [LARGE SCALE GENOMIC DNA]</scope>
    <source>
        <strain evidence="8">cv. Victoria</strain>
        <tissue evidence="7">Leaf</tissue>
    </source>
</reference>
<name>A0A5J9WM85_9POAL</name>
<evidence type="ECO:0000256" key="4">
    <source>
        <dbReference type="SAM" id="MobiDB-lite"/>
    </source>
</evidence>
<evidence type="ECO:0000259" key="5">
    <source>
        <dbReference type="Pfam" id="PF02902"/>
    </source>
</evidence>
<feature type="non-terminal residue" evidence="7">
    <location>
        <position position="1"/>
    </location>
</feature>
<feature type="domain" description="Ubiquitin-like protease family profile" evidence="5">
    <location>
        <begin position="325"/>
        <end position="468"/>
    </location>
</feature>
<dbReference type="Pfam" id="PF02902">
    <property type="entry name" value="Peptidase_C48"/>
    <property type="match status" value="1"/>
</dbReference>
<organism evidence="7 8">
    <name type="scientific">Eragrostis curvula</name>
    <name type="common">weeping love grass</name>
    <dbReference type="NCBI Taxonomy" id="38414"/>
    <lineage>
        <taxon>Eukaryota</taxon>
        <taxon>Viridiplantae</taxon>
        <taxon>Streptophyta</taxon>
        <taxon>Embryophyta</taxon>
        <taxon>Tracheophyta</taxon>
        <taxon>Spermatophyta</taxon>
        <taxon>Magnoliopsida</taxon>
        <taxon>Liliopsida</taxon>
        <taxon>Poales</taxon>
        <taxon>Poaceae</taxon>
        <taxon>PACMAD clade</taxon>
        <taxon>Chloridoideae</taxon>
        <taxon>Eragrostideae</taxon>
        <taxon>Eragrostidinae</taxon>
        <taxon>Eragrostis</taxon>
    </lineage>
</organism>
<feature type="region of interest" description="Disordered" evidence="4">
    <location>
        <begin position="120"/>
        <end position="229"/>
    </location>
</feature>
<dbReference type="Gene3D" id="3.40.395.10">
    <property type="entry name" value="Adenoviral Proteinase, Chain A"/>
    <property type="match status" value="1"/>
</dbReference>
<accession>A0A5J9WM85</accession>